<name>A0A1G2TZG3_9BACT</name>
<evidence type="ECO:0000313" key="1">
    <source>
        <dbReference type="EMBL" id="OHB02634.1"/>
    </source>
</evidence>
<dbReference type="EMBL" id="MHWA01000001">
    <property type="protein sequence ID" value="OHB02634.1"/>
    <property type="molecule type" value="Genomic_DNA"/>
</dbReference>
<evidence type="ECO:0008006" key="3">
    <source>
        <dbReference type="Google" id="ProtNLM"/>
    </source>
</evidence>
<protein>
    <recommendedName>
        <fullName evidence="3">Peptidase M48 domain-containing protein</fullName>
    </recommendedName>
</protein>
<comment type="caution">
    <text evidence="1">The sequence shown here is derived from an EMBL/GenBank/DDBJ whole genome shotgun (WGS) entry which is preliminary data.</text>
</comment>
<accession>A0A1G2TZG3</accession>
<dbReference type="Proteomes" id="UP000178404">
    <property type="component" value="Unassembled WGS sequence"/>
</dbReference>
<evidence type="ECO:0000313" key="2">
    <source>
        <dbReference type="Proteomes" id="UP000178404"/>
    </source>
</evidence>
<proteinExistence type="predicted"/>
<dbReference type="AlphaFoldDB" id="A0A1G2TZG3"/>
<sequence>MVQINIQHGRLLEPFFQFYHQNCKDPTLITGGWDKWVIPDKEKLKKRIQAYRNVWSEYDKKVIDGISSVLGLSFNREVIDIFIVSGSSRSMSNPLIIGSQHLPDDFIVILSHELVHRILAINESEILTTIQSVISKFAAEENEVVKNHIIIFAVLRKIFEDDIKLLRKVIPNRNNHYKRAYHLTEPYGKILEYFRNRENLK</sequence>
<reference evidence="1 2" key="1">
    <citation type="journal article" date="2016" name="Nat. Commun.">
        <title>Thousands of microbial genomes shed light on interconnected biogeochemical processes in an aquifer system.</title>
        <authorList>
            <person name="Anantharaman K."/>
            <person name="Brown C.T."/>
            <person name="Hug L.A."/>
            <person name="Sharon I."/>
            <person name="Castelle C.J."/>
            <person name="Probst A.J."/>
            <person name="Thomas B.C."/>
            <person name="Singh A."/>
            <person name="Wilkins M.J."/>
            <person name="Karaoz U."/>
            <person name="Brodie E.L."/>
            <person name="Williams K.H."/>
            <person name="Hubbard S.S."/>
            <person name="Banfield J.F."/>
        </authorList>
    </citation>
    <scope>NUCLEOTIDE SEQUENCE [LARGE SCALE GENOMIC DNA]</scope>
</reference>
<gene>
    <name evidence="1" type="ORF">A3A90_01750</name>
</gene>
<organism evidence="1 2">
    <name type="scientific">Candidatus Zambryskibacteria bacterium RIFCSPLOWO2_01_FULL_35_19</name>
    <dbReference type="NCBI Taxonomy" id="1802757"/>
    <lineage>
        <taxon>Bacteria</taxon>
        <taxon>Candidatus Zambryskiibacteriota</taxon>
    </lineage>
</organism>